<gene>
    <name evidence="1" type="ORF">UC35_15990</name>
</gene>
<sequence length="182" mass="19311">MVAAGLAAPSAAADDAALSRELRVGAALLMRHTQTVPGVGDPPGWRLDQCATQRNLDERGIAHAQRIGRWFAAQRLVVTTVRNSPWCRARDTARLAFSRTEDWTALGNIFDDRSNADRQADAVRAYVRAMRPGELAVLVSHGVTIAHIVGGGMALATGESVVVRADAVPGASLTVLGRLVVP</sequence>
<dbReference type="Gene3D" id="3.40.50.1240">
    <property type="entry name" value="Phosphoglycerate mutase-like"/>
    <property type="match status" value="1"/>
</dbReference>
<keyword evidence="2" id="KW-1185">Reference proteome</keyword>
<dbReference type="AlphaFoldDB" id="A0A127JZW4"/>
<dbReference type="InterPro" id="IPR013078">
    <property type="entry name" value="His_Pase_superF_clade-1"/>
</dbReference>
<dbReference type="SMART" id="SM00855">
    <property type="entry name" value="PGAM"/>
    <property type="match status" value="1"/>
</dbReference>
<name>A0A127JZW4_9BURK</name>
<reference evidence="1 2" key="1">
    <citation type="journal article" date="2014" name="Int. J. Syst. Evol. Microbiol.">
        <title>Ramlibacter solisilvae sp. nov., isolated from forest soil, and emended description of the genus Ramlibacter.</title>
        <authorList>
            <person name="Lee H.J."/>
            <person name="Lee S.H."/>
            <person name="Lee S.S."/>
            <person name="Lee J.S."/>
            <person name="Kim Y."/>
            <person name="Kim S.C."/>
            <person name="Jeon C.O."/>
        </authorList>
    </citation>
    <scope>NUCLEOTIDE SEQUENCE [LARGE SCALE GENOMIC DNA]</scope>
    <source>
        <strain evidence="1 2">5-10</strain>
    </source>
</reference>
<dbReference type="Proteomes" id="UP000070433">
    <property type="component" value="Chromosome"/>
</dbReference>
<evidence type="ECO:0008006" key="3">
    <source>
        <dbReference type="Google" id="ProtNLM"/>
    </source>
</evidence>
<dbReference type="CDD" id="cd07040">
    <property type="entry name" value="HP"/>
    <property type="match status" value="1"/>
</dbReference>
<proteinExistence type="predicted"/>
<accession>A0A127JZW4</accession>
<dbReference type="InterPro" id="IPR029033">
    <property type="entry name" value="His_PPase_superfam"/>
</dbReference>
<organism evidence="1 2">
    <name type="scientific">Ramlibacter tataouinensis</name>
    <dbReference type="NCBI Taxonomy" id="94132"/>
    <lineage>
        <taxon>Bacteria</taxon>
        <taxon>Pseudomonadati</taxon>
        <taxon>Pseudomonadota</taxon>
        <taxon>Betaproteobacteria</taxon>
        <taxon>Burkholderiales</taxon>
        <taxon>Comamonadaceae</taxon>
        <taxon>Ramlibacter</taxon>
    </lineage>
</organism>
<dbReference type="EMBL" id="CP010951">
    <property type="protein sequence ID" value="AMO25496.1"/>
    <property type="molecule type" value="Genomic_DNA"/>
</dbReference>
<evidence type="ECO:0000313" key="1">
    <source>
        <dbReference type="EMBL" id="AMO25496.1"/>
    </source>
</evidence>
<evidence type="ECO:0000313" key="2">
    <source>
        <dbReference type="Proteomes" id="UP000070433"/>
    </source>
</evidence>
<protein>
    <recommendedName>
        <fullName evidence="3">Histidine phosphatase family protein</fullName>
    </recommendedName>
</protein>
<dbReference type="SUPFAM" id="SSF53254">
    <property type="entry name" value="Phosphoglycerate mutase-like"/>
    <property type="match status" value="1"/>
</dbReference>